<reference evidence="9 10" key="1">
    <citation type="journal article" date="2016" name="Sci. Rep.">
        <title>The Dendrobium catenatum Lindl. genome sequence provides insights into polysaccharide synthase, floral development and adaptive evolution.</title>
        <authorList>
            <person name="Zhang G.Q."/>
            <person name="Xu Q."/>
            <person name="Bian C."/>
            <person name="Tsai W.C."/>
            <person name="Yeh C.M."/>
            <person name="Liu K.W."/>
            <person name="Yoshida K."/>
            <person name="Zhang L.S."/>
            <person name="Chang S.B."/>
            <person name="Chen F."/>
            <person name="Shi Y."/>
            <person name="Su Y.Y."/>
            <person name="Zhang Y.Q."/>
            <person name="Chen L.J."/>
            <person name="Yin Y."/>
            <person name="Lin M."/>
            <person name="Huang H."/>
            <person name="Deng H."/>
            <person name="Wang Z.W."/>
            <person name="Zhu S.L."/>
            <person name="Zhao X."/>
            <person name="Deng C."/>
            <person name="Niu S.C."/>
            <person name="Huang J."/>
            <person name="Wang M."/>
            <person name="Liu G.H."/>
            <person name="Yang H.J."/>
            <person name="Xiao X.J."/>
            <person name="Hsiao Y.Y."/>
            <person name="Wu W.L."/>
            <person name="Chen Y.Y."/>
            <person name="Mitsuda N."/>
            <person name="Ohme-Takagi M."/>
            <person name="Luo Y.B."/>
            <person name="Van de Peer Y."/>
            <person name="Liu Z.J."/>
        </authorList>
    </citation>
    <scope>NUCLEOTIDE SEQUENCE [LARGE SCALE GENOMIC DNA]</scope>
    <source>
        <tissue evidence="9">The whole plant</tissue>
    </source>
</reference>
<dbReference type="CDD" id="cd01647">
    <property type="entry name" value="RT_LTR"/>
    <property type="match status" value="1"/>
</dbReference>
<dbReference type="Gene3D" id="3.30.70.270">
    <property type="match status" value="2"/>
</dbReference>
<dbReference type="AlphaFoldDB" id="A0A2I0XII1"/>
<dbReference type="GO" id="GO:0003964">
    <property type="term" value="F:RNA-directed DNA polymerase activity"/>
    <property type="evidence" value="ECO:0007669"/>
    <property type="project" value="UniProtKB-KW"/>
</dbReference>
<dbReference type="EMBL" id="KZ501856">
    <property type="protein sequence ID" value="PKU87715.1"/>
    <property type="molecule type" value="Genomic_DNA"/>
</dbReference>
<evidence type="ECO:0000256" key="7">
    <source>
        <dbReference type="ARBA" id="ARBA00022918"/>
    </source>
</evidence>
<evidence type="ECO:0000259" key="8">
    <source>
        <dbReference type="PROSITE" id="PS50878"/>
    </source>
</evidence>
<sequence>MKEGDIQKTAFKTHDGHYKFLVMPFGLTNAPATFQSLMNRVFRQYLRKFVLVFFDDILVYSQTEEEHLEHLKEVLKILQTHQLKANLKNYSFAQSMVEYLGHVVSQEGVTADQSKVEAMQKWPMPKNIRGLRGFLGLTGYYRRFVKGCSSIA</sequence>
<dbReference type="Proteomes" id="UP000233837">
    <property type="component" value="Unassembled WGS sequence"/>
</dbReference>
<dbReference type="Pfam" id="PF00078">
    <property type="entry name" value="RVT_1"/>
    <property type="match status" value="1"/>
</dbReference>
<evidence type="ECO:0000256" key="5">
    <source>
        <dbReference type="ARBA" id="ARBA00022759"/>
    </source>
</evidence>
<dbReference type="PANTHER" id="PTHR33064">
    <property type="entry name" value="POL PROTEIN"/>
    <property type="match status" value="1"/>
</dbReference>
<dbReference type="GO" id="GO:0008233">
    <property type="term" value="F:peptidase activity"/>
    <property type="evidence" value="ECO:0007669"/>
    <property type="project" value="UniProtKB-KW"/>
</dbReference>
<evidence type="ECO:0000313" key="10">
    <source>
        <dbReference type="Proteomes" id="UP000233837"/>
    </source>
</evidence>
<feature type="domain" description="Reverse transcriptase" evidence="8">
    <location>
        <begin position="1"/>
        <end position="104"/>
    </location>
</feature>
<dbReference type="InterPro" id="IPR043502">
    <property type="entry name" value="DNA/RNA_pol_sf"/>
</dbReference>
<dbReference type="SUPFAM" id="SSF56672">
    <property type="entry name" value="DNA/RNA polymerases"/>
    <property type="match status" value="1"/>
</dbReference>
<name>A0A2I0XII1_9ASPA</name>
<accession>A0A2I0XII1</accession>
<proteinExistence type="predicted"/>
<evidence type="ECO:0000313" key="9">
    <source>
        <dbReference type="EMBL" id="PKU87715.1"/>
    </source>
</evidence>
<gene>
    <name evidence="9" type="ORF">MA16_Dca017775</name>
</gene>
<dbReference type="FunFam" id="3.30.70.270:FF:000003">
    <property type="entry name" value="Transposon Ty3-G Gag-Pol polyprotein"/>
    <property type="match status" value="1"/>
</dbReference>
<keyword evidence="4" id="KW-0540">Nuclease</keyword>
<dbReference type="GO" id="GO:0006508">
    <property type="term" value="P:proteolysis"/>
    <property type="evidence" value="ECO:0007669"/>
    <property type="project" value="UniProtKB-KW"/>
</dbReference>
<organism evidence="9 10">
    <name type="scientific">Dendrobium catenatum</name>
    <dbReference type="NCBI Taxonomy" id="906689"/>
    <lineage>
        <taxon>Eukaryota</taxon>
        <taxon>Viridiplantae</taxon>
        <taxon>Streptophyta</taxon>
        <taxon>Embryophyta</taxon>
        <taxon>Tracheophyta</taxon>
        <taxon>Spermatophyta</taxon>
        <taxon>Magnoliopsida</taxon>
        <taxon>Liliopsida</taxon>
        <taxon>Asparagales</taxon>
        <taxon>Orchidaceae</taxon>
        <taxon>Epidendroideae</taxon>
        <taxon>Malaxideae</taxon>
        <taxon>Dendrobiinae</taxon>
        <taxon>Dendrobium</taxon>
    </lineage>
</organism>
<dbReference type="InterPro" id="IPR043128">
    <property type="entry name" value="Rev_trsase/Diguanyl_cyclase"/>
</dbReference>
<dbReference type="FunFam" id="3.10.10.10:FF:000007">
    <property type="entry name" value="Retrovirus-related Pol polyprotein from transposon 17.6-like Protein"/>
    <property type="match status" value="1"/>
</dbReference>
<keyword evidence="7" id="KW-0695">RNA-directed DNA polymerase</keyword>
<dbReference type="GO" id="GO:0004519">
    <property type="term" value="F:endonuclease activity"/>
    <property type="evidence" value="ECO:0007669"/>
    <property type="project" value="UniProtKB-KW"/>
</dbReference>
<evidence type="ECO:0000256" key="4">
    <source>
        <dbReference type="ARBA" id="ARBA00022722"/>
    </source>
</evidence>
<keyword evidence="2" id="KW-0808">Transferase</keyword>
<dbReference type="Gene3D" id="3.10.10.10">
    <property type="entry name" value="HIV Type 1 Reverse Transcriptase, subunit A, domain 1"/>
    <property type="match status" value="1"/>
</dbReference>
<dbReference type="PROSITE" id="PS50878">
    <property type="entry name" value="RT_POL"/>
    <property type="match status" value="1"/>
</dbReference>
<evidence type="ECO:0000256" key="6">
    <source>
        <dbReference type="ARBA" id="ARBA00022801"/>
    </source>
</evidence>
<dbReference type="InterPro" id="IPR000477">
    <property type="entry name" value="RT_dom"/>
</dbReference>
<dbReference type="InterPro" id="IPR051320">
    <property type="entry name" value="Viral_Replic_Matur_Polypro"/>
</dbReference>
<reference evidence="9 10" key="2">
    <citation type="journal article" date="2017" name="Nature">
        <title>The Apostasia genome and the evolution of orchids.</title>
        <authorList>
            <person name="Zhang G.Q."/>
            <person name="Liu K.W."/>
            <person name="Li Z."/>
            <person name="Lohaus R."/>
            <person name="Hsiao Y.Y."/>
            <person name="Niu S.C."/>
            <person name="Wang J.Y."/>
            <person name="Lin Y.C."/>
            <person name="Xu Q."/>
            <person name="Chen L.J."/>
            <person name="Yoshida K."/>
            <person name="Fujiwara S."/>
            <person name="Wang Z.W."/>
            <person name="Zhang Y.Q."/>
            <person name="Mitsuda N."/>
            <person name="Wang M."/>
            <person name="Liu G.H."/>
            <person name="Pecoraro L."/>
            <person name="Huang H.X."/>
            <person name="Xiao X.J."/>
            <person name="Lin M."/>
            <person name="Wu X.Y."/>
            <person name="Wu W.L."/>
            <person name="Chen Y.Y."/>
            <person name="Chang S.B."/>
            <person name="Sakamoto S."/>
            <person name="Ohme-Takagi M."/>
            <person name="Yagi M."/>
            <person name="Zeng S.J."/>
            <person name="Shen C.Y."/>
            <person name="Yeh C.M."/>
            <person name="Luo Y.B."/>
            <person name="Tsai W.C."/>
            <person name="Van de Peer Y."/>
            <person name="Liu Z.J."/>
        </authorList>
    </citation>
    <scope>NUCLEOTIDE SEQUENCE [LARGE SCALE GENOMIC DNA]</scope>
    <source>
        <tissue evidence="9">The whole plant</tissue>
    </source>
</reference>
<keyword evidence="5" id="KW-0255">Endonuclease</keyword>
<evidence type="ECO:0000256" key="1">
    <source>
        <dbReference type="ARBA" id="ARBA00022670"/>
    </source>
</evidence>
<evidence type="ECO:0000256" key="3">
    <source>
        <dbReference type="ARBA" id="ARBA00022695"/>
    </source>
</evidence>
<keyword evidence="1" id="KW-0645">Protease</keyword>
<dbReference type="PANTHER" id="PTHR33064:SF37">
    <property type="entry name" value="RIBONUCLEASE H"/>
    <property type="match status" value="1"/>
</dbReference>
<keyword evidence="3" id="KW-0548">Nucleotidyltransferase</keyword>
<keyword evidence="6" id="KW-0378">Hydrolase</keyword>
<evidence type="ECO:0000256" key="2">
    <source>
        <dbReference type="ARBA" id="ARBA00022679"/>
    </source>
</evidence>
<keyword evidence="10" id="KW-1185">Reference proteome</keyword>
<protein>
    <submittedName>
        <fullName evidence="9">Putative mitochondrial protein</fullName>
    </submittedName>
</protein>